<keyword evidence="3" id="KW-1185">Reference proteome</keyword>
<evidence type="ECO:0000313" key="2">
    <source>
        <dbReference type="EMBL" id="ORZ25347.1"/>
    </source>
</evidence>
<keyword evidence="1" id="KW-0812">Transmembrane</keyword>
<feature type="transmembrane region" description="Helical" evidence="1">
    <location>
        <begin position="135"/>
        <end position="153"/>
    </location>
</feature>
<evidence type="ECO:0000256" key="1">
    <source>
        <dbReference type="SAM" id="Phobius"/>
    </source>
</evidence>
<proteinExistence type="predicted"/>
<accession>A0A1X2J0G9</accession>
<protein>
    <submittedName>
        <fullName evidence="2">Uncharacterized protein</fullName>
    </submittedName>
</protein>
<reference evidence="2 3" key="1">
    <citation type="submission" date="2016-07" db="EMBL/GenBank/DDBJ databases">
        <title>Pervasive Adenine N6-methylation of Active Genes in Fungi.</title>
        <authorList>
            <consortium name="DOE Joint Genome Institute"/>
            <person name="Mondo S.J."/>
            <person name="Dannebaum R.O."/>
            <person name="Kuo R.C."/>
            <person name="Labutti K."/>
            <person name="Haridas S."/>
            <person name="Kuo A."/>
            <person name="Salamov A."/>
            <person name="Ahrendt S.R."/>
            <person name="Lipzen A."/>
            <person name="Sullivan W."/>
            <person name="Andreopoulos W.B."/>
            <person name="Clum A."/>
            <person name="Lindquist E."/>
            <person name="Daum C."/>
            <person name="Ramamoorthy G.K."/>
            <person name="Gryganskyi A."/>
            <person name="Culley D."/>
            <person name="Magnuson J.K."/>
            <person name="James T.Y."/>
            <person name="O'Malley M.A."/>
            <person name="Stajich J.E."/>
            <person name="Spatafora J.W."/>
            <person name="Visel A."/>
            <person name="Grigoriev I.V."/>
        </authorList>
    </citation>
    <scope>NUCLEOTIDE SEQUENCE [LARGE SCALE GENOMIC DNA]</scope>
    <source>
        <strain evidence="2 3">NRRL 1336</strain>
    </source>
</reference>
<name>A0A1X2J0G9_9FUNG</name>
<dbReference type="AlphaFoldDB" id="A0A1X2J0G9"/>
<gene>
    <name evidence="2" type="ORF">BCR42DRAFT_6183</name>
</gene>
<dbReference type="Proteomes" id="UP000193560">
    <property type="component" value="Unassembled WGS sequence"/>
</dbReference>
<comment type="caution">
    <text evidence="2">The sequence shown here is derived from an EMBL/GenBank/DDBJ whole genome shotgun (WGS) entry which is preliminary data.</text>
</comment>
<keyword evidence="1" id="KW-0472">Membrane</keyword>
<keyword evidence="1" id="KW-1133">Transmembrane helix</keyword>
<sequence length="224" mass="24660">MNEPKTQYGRTTDPHAVTMNEYRQTEQQEHLYNAGNQGAHYQQQQQQQQHGGYYVDYHDEPDLANQHTPMVQAPPQSSLQHGNNYKKQYAGGGPMMAPEDEAEAYRPKKYQREEHRGGGCNCCCYNPAMTCCSCFCFLISLGFLAAGVALIIASKVITDKCNSQCGEAAEKAASYGVDENPCDSICGKVVHDGLLYGGIGVTALAGIAVVWRLFMWMCAAGSRR</sequence>
<feature type="transmembrane region" description="Helical" evidence="1">
    <location>
        <begin position="194"/>
        <end position="214"/>
    </location>
</feature>
<dbReference type="STRING" id="90262.A0A1X2J0G9"/>
<organism evidence="2 3">
    <name type="scientific">Absidia repens</name>
    <dbReference type="NCBI Taxonomy" id="90262"/>
    <lineage>
        <taxon>Eukaryota</taxon>
        <taxon>Fungi</taxon>
        <taxon>Fungi incertae sedis</taxon>
        <taxon>Mucoromycota</taxon>
        <taxon>Mucoromycotina</taxon>
        <taxon>Mucoromycetes</taxon>
        <taxon>Mucorales</taxon>
        <taxon>Cunninghamellaceae</taxon>
        <taxon>Absidia</taxon>
    </lineage>
</organism>
<dbReference type="OrthoDB" id="2376782at2759"/>
<dbReference type="EMBL" id="MCGE01000001">
    <property type="protein sequence ID" value="ORZ25347.1"/>
    <property type="molecule type" value="Genomic_DNA"/>
</dbReference>
<evidence type="ECO:0000313" key="3">
    <source>
        <dbReference type="Proteomes" id="UP000193560"/>
    </source>
</evidence>